<organism evidence="1">
    <name type="scientific">bioreactor metagenome</name>
    <dbReference type="NCBI Taxonomy" id="1076179"/>
    <lineage>
        <taxon>unclassified sequences</taxon>
        <taxon>metagenomes</taxon>
        <taxon>ecological metagenomes</taxon>
    </lineage>
</organism>
<dbReference type="AlphaFoldDB" id="A0A645D0F1"/>
<accession>A0A645D0F1</accession>
<proteinExistence type="predicted"/>
<gene>
    <name evidence="1" type="ORF">SDC9_129958</name>
</gene>
<evidence type="ECO:0000313" key="1">
    <source>
        <dbReference type="EMBL" id="MPM82896.1"/>
    </source>
</evidence>
<comment type="caution">
    <text evidence="1">The sequence shown here is derived from an EMBL/GenBank/DDBJ whole genome shotgun (WGS) entry which is preliminary data.</text>
</comment>
<name>A0A645D0F1_9ZZZZ</name>
<sequence>MQGAQLIGPARGVLPTGHKAAGATAAEDAQPLFIIAARDAVGVIIPGKCVAAHAVLPQIKREQRRNFRLTHPGAAAHGKHRALAAALLQRLGQWANQLWEDHIGFVDMSFINVDFISRHIPMGNGRGNLRGLPAFQRGKLPQNIVFHRIAVHKEPPGCKPAQA</sequence>
<protein>
    <submittedName>
        <fullName evidence="1">Uncharacterized protein</fullName>
    </submittedName>
</protein>
<reference evidence="1" key="1">
    <citation type="submission" date="2019-08" db="EMBL/GenBank/DDBJ databases">
        <authorList>
            <person name="Kucharzyk K."/>
            <person name="Murdoch R.W."/>
            <person name="Higgins S."/>
            <person name="Loffler F."/>
        </authorList>
    </citation>
    <scope>NUCLEOTIDE SEQUENCE</scope>
</reference>
<dbReference type="EMBL" id="VSSQ01031837">
    <property type="protein sequence ID" value="MPM82896.1"/>
    <property type="molecule type" value="Genomic_DNA"/>
</dbReference>